<keyword evidence="3" id="KW-0862">Zinc</keyword>
<proteinExistence type="predicted"/>
<dbReference type="Proteomes" id="UP000541249">
    <property type="component" value="Unassembled WGS sequence"/>
</dbReference>
<evidence type="ECO:0000256" key="1">
    <source>
        <dbReference type="ARBA" id="ARBA00022723"/>
    </source>
</evidence>
<feature type="domain" description="RING-type" evidence="5">
    <location>
        <begin position="3"/>
        <end position="52"/>
    </location>
</feature>
<evidence type="ECO:0000313" key="6">
    <source>
        <dbReference type="EMBL" id="NXW53125.1"/>
    </source>
</evidence>
<organism evidence="6 7">
    <name type="scientific">Eurystomus gularis</name>
    <dbReference type="NCBI Taxonomy" id="325343"/>
    <lineage>
        <taxon>Eukaryota</taxon>
        <taxon>Metazoa</taxon>
        <taxon>Chordata</taxon>
        <taxon>Craniata</taxon>
        <taxon>Vertebrata</taxon>
        <taxon>Euteleostomi</taxon>
        <taxon>Archelosauria</taxon>
        <taxon>Archosauria</taxon>
        <taxon>Dinosauria</taxon>
        <taxon>Saurischia</taxon>
        <taxon>Theropoda</taxon>
        <taxon>Coelurosauria</taxon>
        <taxon>Aves</taxon>
        <taxon>Neognathae</taxon>
        <taxon>Neoaves</taxon>
        <taxon>Telluraves</taxon>
        <taxon>Coraciimorphae</taxon>
        <taxon>Coraciiformes</taxon>
        <taxon>Coraciidae</taxon>
        <taxon>Eurystomus</taxon>
    </lineage>
</organism>
<dbReference type="EMBL" id="VZZY01000250">
    <property type="protein sequence ID" value="NXW53125.1"/>
    <property type="molecule type" value="Genomic_DNA"/>
</dbReference>
<keyword evidence="2 4" id="KW-0863">Zinc-finger</keyword>
<feature type="non-terminal residue" evidence="6">
    <location>
        <position position="108"/>
    </location>
</feature>
<dbReference type="InterPro" id="IPR051188">
    <property type="entry name" value="PHD-type_Zinc_Finger"/>
</dbReference>
<keyword evidence="6" id="KW-0436">Ligase</keyword>
<evidence type="ECO:0000256" key="3">
    <source>
        <dbReference type="ARBA" id="ARBA00022833"/>
    </source>
</evidence>
<feature type="non-terminal residue" evidence="6">
    <location>
        <position position="1"/>
    </location>
</feature>
<comment type="caution">
    <text evidence="6">The sequence shown here is derived from an EMBL/GenBank/DDBJ whole genome shotgun (WGS) entry which is preliminary data.</text>
</comment>
<gene>
    <name evidence="6" type="primary">G2e3_0</name>
    <name evidence="6" type="ORF">EURGUL_R01429</name>
</gene>
<dbReference type="PROSITE" id="PS50089">
    <property type="entry name" value="ZF_RING_2"/>
    <property type="match status" value="1"/>
</dbReference>
<protein>
    <submittedName>
        <fullName evidence="6">G2E3 ligase</fullName>
    </submittedName>
</protein>
<dbReference type="OrthoDB" id="512616at2759"/>
<dbReference type="GO" id="GO:0005634">
    <property type="term" value="C:nucleus"/>
    <property type="evidence" value="ECO:0007669"/>
    <property type="project" value="TreeGrafter"/>
</dbReference>
<reference evidence="6 7" key="1">
    <citation type="submission" date="2019-09" db="EMBL/GenBank/DDBJ databases">
        <title>Bird 10,000 Genomes (B10K) Project - Family phase.</title>
        <authorList>
            <person name="Zhang G."/>
        </authorList>
    </citation>
    <scope>NUCLEOTIDE SEQUENCE [LARGE SCALE GENOMIC DNA]</scope>
    <source>
        <strain evidence="6">B10K-DU-002-51</strain>
        <tissue evidence="6">Muscle</tissue>
    </source>
</reference>
<evidence type="ECO:0000256" key="4">
    <source>
        <dbReference type="PROSITE-ProRule" id="PRU00175"/>
    </source>
</evidence>
<evidence type="ECO:0000313" key="7">
    <source>
        <dbReference type="Proteomes" id="UP000541249"/>
    </source>
</evidence>
<keyword evidence="1" id="KW-0479">Metal-binding</keyword>
<sequence length="108" mass="12208">TTCLLCLNPVEDTTFYSTMTCPACEHAWFHRDCIQGYALRAGMSCFRCPLCQDENLFLFEMLYLGIQIPTRRPLRESSEAYAGLSERHSRCDASEQLCPGGGDQAEEE</sequence>
<evidence type="ECO:0000259" key="5">
    <source>
        <dbReference type="PROSITE" id="PS50089"/>
    </source>
</evidence>
<dbReference type="Gene3D" id="3.30.40.10">
    <property type="entry name" value="Zinc/RING finger domain, C3HC4 (zinc finger)"/>
    <property type="match status" value="1"/>
</dbReference>
<dbReference type="PANTHER" id="PTHR12420:SF47">
    <property type="entry name" value="PHD FINGER PROTEIN 7"/>
    <property type="match status" value="1"/>
</dbReference>
<accession>A0A7L4CSI6</accession>
<dbReference type="SUPFAM" id="SSF57850">
    <property type="entry name" value="RING/U-box"/>
    <property type="match status" value="1"/>
</dbReference>
<dbReference type="AlphaFoldDB" id="A0A7L4CSI6"/>
<dbReference type="InterPro" id="IPR001841">
    <property type="entry name" value="Znf_RING"/>
</dbReference>
<dbReference type="GO" id="GO:0016874">
    <property type="term" value="F:ligase activity"/>
    <property type="evidence" value="ECO:0007669"/>
    <property type="project" value="UniProtKB-KW"/>
</dbReference>
<dbReference type="PANTHER" id="PTHR12420">
    <property type="entry name" value="PHD FINGER PROTEIN"/>
    <property type="match status" value="1"/>
</dbReference>
<keyword evidence="7" id="KW-1185">Reference proteome</keyword>
<evidence type="ECO:0000256" key="2">
    <source>
        <dbReference type="ARBA" id="ARBA00022771"/>
    </source>
</evidence>
<dbReference type="InterPro" id="IPR013083">
    <property type="entry name" value="Znf_RING/FYVE/PHD"/>
</dbReference>
<name>A0A7L4CSI6_9AVES</name>
<dbReference type="GO" id="GO:0008270">
    <property type="term" value="F:zinc ion binding"/>
    <property type="evidence" value="ECO:0007669"/>
    <property type="project" value="UniProtKB-KW"/>
</dbReference>